<feature type="signal peptide" evidence="1">
    <location>
        <begin position="1"/>
        <end position="27"/>
    </location>
</feature>
<protein>
    <submittedName>
        <fullName evidence="2">Uncharacterized protein</fullName>
    </submittedName>
</protein>
<dbReference type="AlphaFoldDB" id="A0AAE0NGN8"/>
<dbReference type="EMBL" id="JAULSW010000005">
    <property type="protein sequence ID" value="KAK3381139.1"/>
    <property type="molecule type" value="Genomic_DNA"/>
</dbReference>
<evidence type="ECO:0000313" key="2">
    <source>
        <dbReference type="EMBL" id="KAK3381139.1"/>
    </source>
</evidence>
<reference evidence="2" key="1">
    <citation type="journal article" date="2023" name="Mol. Phylogenet. Evol.">
        <title>Genome-scale phylogeny and comparative genomics of the fungal order Sordariales.</title>
        <authorList>
            <person name="Hensen N."/>
            <person name="Bonometti L."/>
            <person name="Westerberg I."/>
            <person name="Brannstrom I.O."/>
            <person name="Guillou S."/>
            <person name="Cros-Aarteil S."/>
            <person name="Calhoun S."/>
            <person name="Haridas S."/>
            <person name="Kuo A."/>
            <person name="Mondo S."/>
            <person name="Pangilinan J."/>
            <person name="Riley R."/>
            <person name="LaButti K."/>
            <person name="Andreopoulos B."/>
            <person name="Lipzen A."/>
            <person name="Chen C."/>
            <person name="Yan M."/>
            <person name="Daum C."/>
            <person name="Ng V."/>
            <person name="Clum A."/>
            <person name="Steindorff A."/>
            <person name="Ohm R.A."/>
            <person name="Martin F."/>
            <person name="Silar P."/>
            <person name="Natvig D.O."/>
            <person name="Lalanne C."/>
            <person name="Gautier V."/>
            <person name="Ament-Velasquez S.L."/>
            <person name="Kruys A."/>
            <person name="Hutchinson M.I."/>
            <person name="Powell A.J."/>
            <person name="Barry K."/>
            <person name="Miller A.N."/>
            <person name="Grigoriev I.V."/>
            <person name="Debuchy R."/>
            <person name="Gladieux P."/>
            <person name="Hiltunen Thoren M."/>
            <person name="Johannesson H."/>
        </authorList>
    </citation>
    <scope>NUCLEOTIDE SEQUENCE</scope>
    <source>
        <strain evidence="2">CBS 232.78</strain>
    </source>
</reference>
<comment type="caution">
    <text evidence="2">The sequence shown here is derived from an EMBL/GenBank/DDBJ whole genome shotgun (WGS) entry which is preliminary data.</text>
</comment>
<evidence type="ECO:0000256" key="1">
    <source>
        <dbReference type="SAM" id="SignalP"/>
    </source>
</evidence>
<gene>
    <name evidence="2" type="ORF">B0H63DRAFT_523873</name>
</gene>
<accession>A0AAE0NGN8</accession>
<reference evidence="2" key="2">
    <citation type="submission" date="2023-06" db="EMBL/GenBank/DDBJ databases">
        <authorList>
            <consortium name="Lawrence Berkeley National Laboratory"/>
            <person name="Haridas S."/>
            <person name="Hensen N."/>
            <person name="Bonometti L."/>
            <person name="Westerberg I."/>
            <person name="Brannstrom I.O."/>
            <person name="Guillou S."/>
            <person name="Cros-Aarteil S."/>
            <person name="Calhoun S."/>
            <person name="Kuo A."/>
            <person name="Mondo S."/>
            <person name="Pangilinan J."/>
            <person name="Riley R."/>
            <person name="LaButti K."/>
            <person name="Andreopoulos B."/>
            <person name="Lipzen A."/>
            <person name="Chen C."/>
            <person name="Yanf M."/>
            <person name="Daum C."/>
            <person name="Ng V."/>
            <person name="Clum A."/>
            <person name="Steindorff A."/>
            <person name="Ohm R."/>
            <person name="Martin F."/>
            <person name="Silar P."/>
            <person name="Natvig D."/>
            <person name="Lalanne C."/>
            <person name="Gautier V."/>
            <person name="Ament-velasquez S.L."/>
            <person name="Kruys A."/>
            <person name="Hutchinson M.I."/>
            <person name="Powell A.J."/>
            <person name="Barry K."/>
            <person name="Miller A.N."/>
            <person name="Grigoriev I.V."/>
            <person name="Debuchy R."/>
            <person name="Gladieux P."/>
            <person name="Thoren M.H."/>
            <person name="Johannesson H."/>
        </authorList>
    </citation>
    <scope>NUCLEOTIDE SEQUENCE</scope>
    <source>
        <strain evidence="2">CBS 232.78</strain>
    </source>
</reference>
<feature type="chain" id="PRO_5042105354" evidence="1">
    <location>
        <begin position="28"/>
        <end position="167"/>
    </location>
</feature>
<keyword evidence="3" id="KW-1185">Reference proteome</keyword>
<name>A0AAE0NGN8_9PEZI</name>
<dbReference type="Proteomes" id="UP001285441">
    <property type="component" value="Unassembled WGS sequence"/>
</dbReference>
<sequence length="167" mass="18006">MQFPSPLGQLVLTASLAFIALPPVARAAPLDILTVADATAAEAEAIEAIAITPRAEQPEVAVISLLSSRGAPPSPICSRKGKGTCQANPNENQAFGSKLKWTVFLKRLHFNGDYNLIAFCYGSYCFDGCFDCRVVSSLFKKRGPGLGSNINPLKYKDYQMCKQAFPC</sequence>
<evidence type="ECO:0000313" key="3">
    <source>
        <dbReference type="Proteomes" id="UP001285441"/>
    </source>
</evidence>
<keyword evidence="1" id="KW-0732">Signal</keyword>
<organism evidence="2 3">
    <name type="scientific">Podospora didyma</name>
    <dbReference type="NCBI Taxonomy" id="330526"/>
    <lineage>
        <taxon>Eukaryota</taxon>
        <taxon>Fungi</taxon>
        <taxon>Dikarya</taxon>
        <taxon>Ascomycota</taxon>
        <taxon>Pezizomycotina</taxon>
        <taxon>Sordariomycetes</taxon>
        <taxon>Sordariomycetidae</taxon>
        <taxon>Sordariales</taxon>
        <taxon>Podosporaceae</taxon>
        <taxon>Podospora</taxon>
    </lineage>
</organism>
<proteinExistence type="predicted"/>